<evidence type="ECO:0000256" key="6">
    <source>
        <dbReference type="ARBA" id="ARBA00023134"/>
    </source>
</evidence>
<dbReference type="InterPro" id="IPR006073">
    <property type="entry name" value="GTP-bd"/>
</dbReference>
<feature type="binding site" evidence="8">
    <location>
        <begin position="294"/>
        <end position="297"/>
    </location>
    <ligand>
        <name>GTP</name>
        <dbReference type="ChEBI" id="CHEBI:37565"/>
        <label>2</label>
    </ligand>
</feature>
<evidence type="ECO:0000256" key="3">
    <source>
        <dbReference type="ARBA" id="ARBA00022517"/>
    </source>
</evidence>
<dbReference type="InterPro" id="IPR031166">
    <property type="entry name" value="G_ENGA"/>
</dbReference>
<evidence type="ECO:0000313" key="13">
    <source>
        <dbReference type="EMBL" id="MDD9327141.1"/>
    </source>
</evidence>
<accession>A0A9X4E0I7</accession>
<dbReference type="HAMAP" id="MF_00195">
    <property type="entry name" value="GTPase_Der"/>
    <property type="match status" value="1"/>
</dbReference>
<name>A0A9X4E0I7_9NEIS</name>
<feature type="domain" description="EngA-type G" evidence="12">
    <location>
        <begin position="3"/>
        <end position="167"/>
    </location>
</feature>
<dbReference type="InterPro" id="IPR016484">
    <property type="entry name" value="GTPase_Der"/>
</dbReference>
<evidence type="ECO:0000256" key="9">
    <source>
        <dbReference type="PROSITE-ProRule" id="PRU01049"/>
    </source>
</evidence>
<dbReference type="FunFam" id="3.40.50.300:FF:000057">
    <property type="entry name" value="GTPase Der"/>
    <property type="match status" value="1"/>
</dbReference>
<dbReference type="InterPro" id="IPR032859">
    <property type="entry name" value="KH_dom-like"/>
</dbReference>
<dbReference type="GO" id="GO:0005525">
    <property type="term" value="F:GTP binding"/>
    <property type="evidence" value="ECO:0007669"/>
    <property type="project" value="UniProtKB-UniRule"/>
</dbReference>
<dbReference type="RefSeq" id="WP_274584647.1">
    <property type="nucleotide sequence ID" value="NZ_CP145811.1"/>
</dbReference>
<dbReference type="GO" id="GO:0016787">
    <property type="term" value="F:hydrolase activity"/>
    <property type="evidence" value="ECO:0007669"/>
    <property type="project" value="UniProtKB-KW"/>
</dbReference>
<dbReference type="CDD" id="cd01894">
    <property type="entry name" value="EngA1"/>
    <property type="match status" value="1"/>
</dbReference>
<feature type="binding site" evidence="8">
    <location>
        <begin position="119"/>
        <end position="122"/>
    </location>
    <ligand>
        <name>GTP</name>
        <dbReference type="ChEBI" id="CHEBI:37565"/>
        <label>1</label>
    </ligand>
</feature>
<feature type="compositionally biased region" description="Basic and acidic residues" evidence="11">
    <location>
        <begin position="459"/>
        <end position="472"/>
    </location>
</feature>
<dbReference type="Proteomes" id="UP001149607">
    <property type="component" value="Chromosome"/>
</dbReference>
<dbReference type="AlphaFoldDB" id="A0A9X4E0I7"/>
<feature type="binding site" evidence="8">
    <location>
        <begin position="182"/>
        <end position="189"/>
    </location>
    <ligand>
        <name>GTP</name>
        <dbReference type="ChEBI" id="CHEBI:37565"/>
        <label>2</label>
    </ligand>
</feature>
<dbReference type="Gene3D" id="3.40.50.300">
    <property type="entry name" value="P-loop containing nucleotide triphosphate hydrolases"/>
    <property type="match status" value="2"/>
</dbReference>
<dbReference type="SUPFAM" id="SSF52540">
    <property type="entry name" value="P-loop containing nucleoside triphosphate hydrolases"/>
    <property type="match status" value="2"/>
</dbReference>
<dbReference type="Pfam" id="PF14714">
    <property type="entry name" value="KH_dom-like"/>
    <property type="match status" value="1"/>
</dbReference>
<protein>
    <recommendedName>
        <fullName evidence="2 8">GTPase Der</fullName>
    </recommendedName>
    <alternativeName>
        <fullName evidence="7 8">GTP-binding protein EngA</fullName>
    </alternativeName>
</protein>
<feature type="compositionally biased region" description="Basic residues" evidence="11">
    <location>
        <begin position="473"/>
        <end position="488"/>
    </location>
</feature>
<dbReference type="EMBL" id="JAPQFL010000001">
    <property type="protein sequence ID" value="MDD9327141.1"/>
    <property type="molecule type" value="Genomic_DNA"/>
</dbReference>
<comment type="subunit">
    <text evidence="8">Associates with the 50S ribosomal subunit.</text>
</comment>
<dbReference type="NCBIfam" id="TIGR00231">
    <property type="entry name" value="small_GTP"/>
    <property type="match status" value="2"/>
</dbReference>
<dbReference type="PROSITE" id="PS51712">
    <property type="entry name" value="G_ENGA"/>
    <property type="match status" value="2"/>
</dbReference>
<evidence type="ECO:0000256" key="1">
    <source>
        <dbReference type="ARBA" id="ARBA00008279"/>
    </source>
</evidence>
<comment type="function">
    <text evidence="8 10">GTPase that plays an essential role in the late steps of ribosome biogenesis.</text>
</comment>
<organism evidence="13">
    <name type="scientific">Neisseria leonii</name>
    <dbReference type="NCBI Taxonomy" id="2995413"/>
    <lineage>
        <taxon>Bacteria</taxon>
        <taxon>Pseudomonadati</taxon>
        <taxon>Pseudomonadota</taxon>
        <taxon>Betaproteobacteria</taxon>
        <taxon>Neisseriales</taxon>
        <taxon>Neisseriaceae</taxon>
        <taxon>Neisseria</taxon>
    </lineage>
</organism>
<dbReference type="InterPro" id="IPR005225">
    <property type="entry name" value="Small_GTP-bd"/>
</dbReference>
<keyword evidence="3 8" id="KW-0690">Ribosome biogenesis</keyword>
<feature type="binding site" evidence="8">
    <location>
        <begin position="9"/>
        <end position="16"/>
    </location>
    <ligand>
        <name>GTP</name>
        <dbReference type="ChEBI" id="CHEBI:37565"/>
        <label>1</label>
    </ligand>
</feature>
<dbReference type="Gene3D" id="3.30.300.20">
    <property type="match status" value="1"/>
</dbReference>
<evidence type="ECO:0000256" key="10">
    <source>
        <dbReference type="RuleBase" id="RU004481"/>
    </source>
</evidence>
<keyword evidence="5 8" id="KW-0547">Nucleotide-binding</keyword>
<keyword evidence="13" id="KW-0378">Hydrolase</keyword>
<dbReference type="SMART" id="SM00382">
    <property type="entry name" value="AAA"/>
    <property type="match status" value="2"/>
</dbReference>
<evidence type="ECO:0000256" key="8">
    <source>
        <dbReference type="HAMAP-Rule" id="MF_00195"/>
    </source>
</evidence>
<feature type="binding site" evidence="8">
    <location>
        <begin position="56"/>
        <end position="60"/>
    </location>
    <ligand>
        <name>GTP</name>
        <dbReference type="ChEBI" id="CHEBI:37565"/>
        <label>1</label>
    </ligand>
</feature>
<gene>
    <name evidence="8 13" type="primary">der</name>
    <name evidence="13" type="ORF">ORY91_000522</name>
    <name evidence="14" type="ORF">V9W64_01980</name>
</gene>
<dbReference type="EMBL" id="CP146598">
    <property type="protein sequence ID" value="WWY04161.1"/>
    <property type="molecule type" value="Genomic_DNA"/>
</dbReference>
<keyword evidence="4 10" id="KW-0677">Repeat</keyword>
<dbReference type="InterPro" id="IPR003593">
    <property type="entry name" value="AAA+_ATPase"/>
</dbReference>
<feature type="domain" description="EngA-type G" evidence="12">
    <location>
        <begin position="176"/>
        <end position="349"/>
    </location>
</feature>
<dbReference type="PANTHER" id="PTHR43834:SF6">
    <property type="entry name" value="GTPASE DER"/>
    <property type="match status" value="1"/>
</dbReference>
<dbReference type="NCBIfam" id="TIGR03594">
    <property type="entry name" value="GTPase_EngA"/>
    <property type="match status" value="1"/>
</dbReference>
<feature type="region of interest" description="Disordered" evidence="11">
    <location>
        <begin position="436"/>
        <end position="488"/>
    </location>
</feature>
<evidence type="ECO:0000313" key="14">
    <source>
        <dbReference type="EMBL" id="WWY04161.1"/>
    </source>
</evidence>
<dbReference type="PRINTS" id="PR00326">
    <property type="entry name" value="GTP1OBG"/>
</dbReference>
<dbReference type="InterPro" id="IPR027417">
    <property type="entry name" value="P-loop_NTPase"/>
</dbReference>
<evidence type="ECO:0000256" key="11">
    <source>
        <dbReference type="SAM" id="MobiDB-lite"/>
    </source>
</evidence>
<proteinExistence type="inferred from homology"/>
<evidence type="ECO:0000313" key="15">
    <source>
        <dbReference type="Proteomes" id="UP001149607"/>
    </source>
</evidence>
<dbReference type="CDD" id="cd01895">
    <property type="entry name" value="EngA2"/>
    <property type="match status" value="1"/>
</dbReference>
<dbReference type="InterPro" id="IPR015946">
    <property type="entry name" value="KH_dom-like_a/b"/>
</dbReference>
<dbReference type="GO" id="GO:0043022">
    <property type="term" value="F:ribosome binding"/>
    <property type="evidence" value="ECO:0007669"/>
    <property type="project" value="TreeGrafter"/>
</dbReference>
<dbReference type="Pfam" id="PF01926">
    <property type="entry name" value="MMR_HSR1"/>
    <property type="match status" value="2"/>
</dbReference>
<dbReference type="PIRSF" id="PIRSF006485">
    <property type="entry name" value="GTP-binding_EngA"/>
    <property type="match status" value="1"/>
</dbReference>
<reference evidence="13" key="1">
    <citation type="submission" date="2022-10" db="EMBL/GenBank/DDBJ databases">
        <authorList>
            <person name="Boutroux M."/>
        </authorList>
    </citation>
    <scope>NUCLEOTIDE SEQUENCE</scope>
    <source>
        <strain evidence="13">51.81</strain>
    </source>
</reference>
<sequence length="488" mass="54005">MKPTIALVGRPNVGKSTLFNRLTRTKDALVHDMPGLTRDRHYGHGRVGSKPYLVVDTGGFEPVVDSGILHEMAKQTLQAVDEADAVIFLVDARTGLTPQDKIIADRLRQSPRPVYLAVNKGEGGNQAVLSAEFYELALGEPHVISGAHGDGVYYLIEDVLANFPEPEAAEEEAKHPVFAVIGRPNVGKSTLVNAILGEERVIAFDMAGTTRDSIHIDFEREGKPFTIIDTAGVRRRGKVDEAVEKFSVIKAMQAIEAANVAVLVLDAAQDIADQDATIAGFALEAGRALVVAVNKWDCVDEERREQIKRDIGRKLYFLEFAKFHFISALKARGIDGLFDSIQAAYDAAMIKMPTPKITRVLQTAIERQAPPRAGLIRPKMRYAHQGGMNPPVIVVHGNALQHISDSYTRYLTQTFRKAFHLQGTPLRIQYNVSENPYEEEADKPKKKPLRRVAVSNRIAKREGRKEEKERIKKAGKKRAVSAKKLNAK</sequence>
<evidence type="ECO:0000256" key="7">
    <source>
        <dbReference type="ARBA" id="ARBA00032345"/>
    </source>
</evidence>
<evidence type="ECO:0000256" key="4">
    <source>
        <dbReference type="ARBA" id="ARBA00022737"/>
    </source>
</evidence>
<keyword evidence="6 8" id="KW-0342">GTP-binding</keyword>
<reference evidence="14" key="2">
    <citation type="submission" date="2024-02" db="EMBL/GenBank/DDBJ databases">
        <title>Neisseria leonii sp. nov.</title>
        <authorList>
            <person name="Boutroux M."/>
            <person name="Favre-Rochex S."/>
            <person name="Gorgette O."/>
            <person name="Touak G."/>
            <person name="Muhle E."/>
            <person name="Chesneau O."/>
            <person name="Clermont D."/>
            <person name="Rahi P."/>
        </authorList>
    </citation>
    <scope>NUCLEOTIDE SEQUENCE</scope>
    <source>
        <strain evidence="14">51.81</strain>
    </source>
</reference>
<evidence type="ECO:0000259" key="12">
    <source>
        <dbReference type="PROSITE" id="PS51712"/>
    </source>
</evidence>
<dbReference type="FunFam" id="3.40.50.300:FF:000040">
    <property type="entry name" value="GTPase Der"/>
    <property type="match status" value="1"/>
</dbReference>
<evidence type="ECO:0000256" key="2">
    <source>
        <dbReference type="ARBA" id="ARBA00020953"/>
    </source>
</evidence>
<dbReference type="GO" id="GO:0042254">
    <property type="term" value="P:ribosome biogenesis"/>
    <property type="evidence" value="ECO:0007669"/>
    <property type="project" value="UniProtKB-KW"/>
</dbReference>
<comment type="similarity">
    <text evidence="1 8 9 10">Belongs to the TRAFAC class TrmE-Era-EngA-EngB-Septin-like GTPase superfamily. EngA (Der) GTPase family.</text>
</comment>
<keyword evidence="15" id="KW-1185">Reference proteome</keyword>
<evidence type="ECO:0000256" key="5">
    <source>
        <dbReference type="ARBA" id="ARBA00022741"/>
    </source>
</evidence>
<dbReference type="PANTHER" id="PTHR43834">
    <property type="entry name" value="GTPASE DER"/>
    <property type="match status" value="1"/>
</dbReference>
<feature type="binding site" evidence="8">
    <location>
        <begin position="229"/>
        <end position="233"/>
    </location>
    <ligand>
        <name>GTP</name>
        <dbReference type="ChEBI" id="CHEBI:37565"/>
        <label>2</label>
    </ligand>
</feature>